<organism evidence="1 2">
    <name type="scientific">Massilia aurea</name>
    <dbReference type="NCBI Taxonomy" id="373040"/>
    <lineage>
        <taxon>Bacteria</taxon>
        <taxon>Pseudomonadati</taxon>
        <taxon>Pseudomonadota</taxon>
        <taxon>Betaproteobacteria</taxon>
        <taxon>Burkholderiales</taxon>
        <taxon>Oxalobacteraceae</taxon>
        <taxon>Telluria group</taxon>
        <taxon>Massilia</taxon>
    </lineage>
</organism>
<evidence type="ECO:0000313" key="1">
    <source>
        <dbReference type="EMBL" id="RNF30255.1"/>
    </source>
</evidence>
<dbReference type="OrthoDB" id="8758668at2"/>
<proteinExistence type="predicted"/>
<dbReference type="RefSeq" id="WP_123070008.1">
    <property type="nucleotide sequence ID" value="NZ_JSAB01000125.1"/>
</dbReference>
<sequence length="65" mass="7370">MDRRSDYKTSLRIDAVIHEASADNRSSTARQLAELGVPLDVTMRVLTRPAERRHQVTPEDVRNAP</sequence>
<accession>A0A422QJS7</accession>
<evidence type="ECO:0000313" key="2">
    <source>
        <dbReference type="Proteomes" id="UP000283254"/>
    </source>
</evidence>
<protein>
    <submittedName>
        <fullName evidence="1">Uncharacterized protein</fullName>
    </submittedName>
</protein>
<keyword evidence="2" id="KW-1185">Reference proteome</keyword>
<dbReference type="EMBL" id="JSAB01000125">
    <property type="protein sequence ID" value="RNF30255.1"/>
    <property type="molecule type" value="Genomic_DNA"/>
</dbReference>
<name>A0A422QJS7_9BURK</name>
<dbReference type="AlphaFoldDB" id="A0A422QJS7"/>
<dbReference type="Proteomes" id="UP000283254">
    <property type="component" value="Unassembled WGS sequence"/>
</dbReference>
<comment type="caution">
    <text evidence="1">The sequence shown here is derived from an EMBL/GenBank/DDBJ whole genome shotgun (WGS) entry which is preliminary data.</text>
</comment>
<gene>
    <name evidence="1" type="ORF">NM04_13385</name>
</gene>
<reference evidence="1" key="1">
    <citation type="submission" date="2014-10" db="EMBL/GenBank/DDBJ databases">
        <title>Massilia sp. genome.</title>
        <authorList>
            <person name="Xu B."/>
            <person name="Dai L."/>
            <person name="Huang Z."/>
        </authorList>
    </citation>
    <scope>NUCLEOTIDE SEQUENCE [LARGE SCALE GENOMIC DNA]</scope>
    <source>
        <strain evidence="1">CFS-1</strain>
    </source>
</reference>